<feature type="region of interest" description="Disordered" evidence="1">
    <location>
        <begin position="18"/>
        <end position="58"/>
    </location>
</feature>
<dbReference type="Proteomes" id="UP000485880">
    <property type="component" value="Unassembled WGS sequence"/>
</dbReference>
<feature type="compositionally biased region" description="Basic and acidic residues" evidence="1">
    <location>
        <begin position="18"/>
        <end position="41"/>
    </location>
</feature>
<accession>A0A8B6M2R2</accession>
<protein>
    <submittedName>
        <fullName evidence="2">Uncharacterized protein</fullName>
    </submittedName>
</protein>
<organism evidence="2 3">
    <name type="scientific">Methylocella tundrae</name>
    <dbReference type="NCBI Taxonomy" id="227605"/>
    <lineage>
        <taxon>Bacteria</taxon>
        <taxon>Pseudomonadati</taxon>
        <taxon>Pseudomonadota</taxon>
        <taxon>Alphaproteobacteria</taxon>
        <taxon>Hyphomicrobiales</taxon>
        <taxon>Beijerinckiaceae</taxon>
        <taxon>Methylocella</taxon>
    </lineage>
</organism>
<evidence type="ECO:0000256" key="1">
    <source>
        <dbReference type="SAM" id="MobiDB-lite"/>
    </source>
</evidence>
<evidence type="ECO:0000313" key="3">
    <source>
        <dbReference type="Proteomes" id="UP000485880"/>
    </source>
</evidence>
<name>A0A8B6M2R2_METTU</name>
<keyword evidence="3" id="KW-1185">Reference proteome</keyword>
<comment type="caution">
    <text evidence="2">The sequence shown here is derived from an EMBL/GenBank/DDBJ whole genome shotgun (WGS) entry which is preliminary data.</text>
</comment>
<sequence>MDRWDDDALESDFSACEKSTDGRNFAHAEGRKAEAAAKEHSQVTGQRGLRTMHGVCRA</sequence>
<dbReference type="EMBL" id="CABFMQ020000046">
    <property type="protein sequence ID" value="VTZ49118.1"/>
    <property type="molecule type" value="Genomic_DNA"/>
</dbReference>
<reference evidence="2 3" key="1">
    <citation type="submission" date="2019-05" db="EMBL/GenBank/DDBJ databases">
        <authorList>
            <person name="Farhan Ul Haque M."/>
        </authorList>
    </citation>
    <scope>NUCLEOTIDE SEQUENCE [LARGE SCALE GENOMIC DNA]</scope>
    <source>
        <strain evidence="2">2</strain>
    </source>
</reference>
<dbReference type="AlphaFoldDB" id="A0A8B6M2R2"/>
<proteinExistence type="predicted"/>
<evidence type="ECO:0000313" key="2">
    <source>
        <dbReference type="EMBL" id="VTZ49118.1"/>
    </source>
</evidence>
<gene>
    <name evidence="2" type="ORF">MPC4_140017</name>
</gene>